<dbReference type="Pfam" id="PF00753">
    <property type="entry name" value="Lactamase_B"/>
    <property type="match status" value="1"/>
</dbReference>
<proteinExistence type="predicted"/>
<dbReference type="Gene3D" id="3.60.15.10">
    <property type="entry name" value="Ribonuclease Z/Hydroxyacylglutathione hydrolase-like"/>
    <property type="match status" value="1"/>
</dbReference>
<keyword evidence="4" id="KW-1185">Reference proteome</keyword>
<feature type="compositionally biased region" description="Basic residues" evidence="1">
    <location>
        <begin position="35"/>
        <end position="47"/>
    </location>
</feature>
<evidence type="ECO:0000256" key="1">
    <source>
        <dbReference type="SAM" id="MobiDB-lite"/>
    </source>
</evidence>
<dbReference type="EMBL" id="JBHSEH010000009">
    <property type="protein sequence ID" value="MFC4426446.1"/>
    <property type="molecule type" value="Genomic_DNA"/>
</dbReference>
<evidence type="ECO:0000313" key="4">
    <source>
        <dbReference type="Proteomes" id="UP001595998"/>
    </source>
</evidence>
<evidence type="ECO:0000313" key="3">
    <source>
        <dbReference type="EMBL" id="MFC4426446.1"/>
    </source>
</evidence>
<reference evidence="4" key="1">
    <citation type="journal article" date="2019" name="Int. J. Syst. Evol. Microbiol.">
        <title>The Global Catalogue of Microorganisms (GCM) 10K type strain sequencing project: providing services to taxonomists for standard genome sequencing and annotation.</title>
        <authorList>
            <consortium name="The Broad Institute Genomics Platform"/>
            <consortium name="The Broad Institute Genome Sequencing Center for Infectious Disease"/>
            <person name="Wu L."/>
            <person name="Ma J."/>
        </authorList>
    </citation>
    <scope>NUCLEOTIDE SEQUENCE [LARGE SCALE GENOMIC DNA]</scope>
    <source>
        <strain evidence="4">CCUG 56029</strain>
    </source>
</reference>
<dbReference type="InterPro" id="IPR052159">
    <property type="entry name" value="Competence_DNA_uptake"/>
</dbReference>
<evidence type="ECO:0000259" key="2">
    <source>
        <dbReference type="SMART" id="SM00849"/>
    </source>
</evidence>
<dbReference type="Proteomes" id="UP001595998">
    <property type="component" value="Unassembled WGS sequence"/>
</dbReference>
<dbReference type="SMART" id="SM00849">
    <property type="entry name" value="Lactamase_B"/>
    <property type="match status" value="1"/>
</dbReference>
<sequence>MSPKPDPKASRRAAPARAKAPTSAAAGTKTSRTAAARKPRTKAKGRVRGGPSSSDMAGLLVLLLTASLAACAGGKVFGGREKPTAGEQAGAPAGEMTVRFLDIGQGDAVLVRSPEGKTMLVDGGRSTERMREHMKTYGIDKIDLMVASHADADHIAGLVTAADARPTLFINNGLGGTTKTWERLVDALREQKTTFQKANKQVINLGSVKVRVIAPPPGMGDDQNENSVGVRVEFGKFTALMTGDSEKPETLAWLKEGQPEVRGPVQLYKSIHHGAANGDHQAWLASVRPENVVISVGENNYGHPTKTALDLYDQNGIRTYRTDEQGTVTFTAKADGTYTVMTDR</sequence>
<dbReference type="CDD" id="cd07731">
    <property type="entry name" value="ComA-like_MBL-fold"/>
    <property type="match status" value="1"/>
</dbReference>
<dbReference type="SUPFAM" id="SSF56281">
    <property type="entry name" value="Metallo-hydrolase/oxidoreductase"/>
    <property type="match status" value="1"/>
</dbReference>
<dbReference type="InterPro" id="IPR001279">
    <property type="entry name" value="Metallo-B-lactamas"/>
</dbReference>
<dbReference type="PANTHER" id="PTHR30619:SF1">
    <property type="entry name" value="RECOMBINATION PROTEIN 2"/>
    <property type="match status" value="1"/>
</dbReference>
<dbReference type="RefSeq" id="WP_380038918.1">
    <property type="nucleotide sequence ID" value="NZ_JBHSEH010000009.1"/>
</dbReference>
<dbReference type="InterPro" id="IPR036866">
    <property type="entry name" value="RibonucZ/Hydroxyglut_hydro"/>
</dbReference>
<dbReference type="PANTHER" id="PTHR30619">
    <property type="entry name" value="DNA INTERNALIZATION/COMPETENCE PROTEIN COMEC/REC2"/>
    <property type="match status" value="1"/>
</dbReference>
<organism evidence="3 4">
    <name type="scientific">Deinococcus navajonensis</name>
    <dbReference type="NCBI Taxonomy" id="309884"/>
    <lineage>
        <taxon>Bacteria</taxon>
        <taxon>Thermotogati</taxon>
        <taxon>Deinococcota</taxon>
        <taxon>Deinococci</taxon>
        <taxon>Deinococcales</taxon>
        <taxon>Deinococcaceae</taxon>
        <taxon>Deinococcus</taxon>
    </lineage>
</organism>
<dbReference type="InterPro" id="IPR035681">
    <property type="entry name" value="ComA-like_MBL"/>
</dbReference>
<protein>
    <submittedName>
        <fullName evidence="3">ComEC/Rec2 family competence protein</fullName>
    </submittedName>
</protein>
<feature type="region of interest" description="Disordered" evidence="1">
    <location>
        <begin position="1"/>
        <end position="53"/>
    </location>
</feature>
<accession>A0ABV8XNL6</accession>
<feature type="compositionally biased region" description="Low complexity" evidence="1">
    <location>
        <begin position="12"/>
        <end position="34"/>
    </location>
</feature>
<gene>
    <name evidence="3" type="ORF">ACFOZ9_09495</name>
</gene>
<name>A0ABV8XNL6_9DEIO</name>
<feature type="domain" description="Metallo-beta-lactamase" evidence="2">
    <location>
        <begin position="105"/>
        <end position="298"/>
    </location>
</feature>
<comment type="caution">
    <text evidence="3">The sequence shown here is derived from an EMBL/GenBank/DDBJ whole genome shotgun (WGS) entry which is preliminary data.</text>
</comment>